<accession>A0A085W4C6</accession>
<comment type="caution">
    <text evidence="2">The sequence shown here is derived from an EMBL/GenBank/DDBJ whole genome shotgun (WGS) entry which is preliminary data.</text>
</comment>
<feature type="chain" id="PRO_5001799383" description="Peptidase inhibitor family I36" evidence="1">
    <location>
        <begin position="26"/>
        <end position="134"/>
    </location>
</feature>
<dbReference type="EMBL" id="JMCB01000021">
    <property type="protein sequence ID" value="KFE62539.1"/>
    <property type="molecule type" value="Genomic_DNA"/>
</dbReference>
<keyword evidence="1" id="KW-0732">Signal</keyword>
<proteinExistence type="predicted"/>
<dbReference type="RefSeq" id="WP_044197300.1">
    <property type="nucleotide sequence ID" value="NZ_JMCB01000021.1"/>
</dbReference>
<feature type="signal peptide" evidence="1">
    <location>
        <begin position="1"/>
        <end position="25"/>
    </location>
</feature>
<evidence type="ECO:0000256" key="1">
    <source>
        <dbReference type="SAM" id="SignalP"/>
    </source>
</evidence>
<dbReference type="STRING" id="394096.DB31_3973"/>
<evidence type="ECO:0000313" key="3">
    <source>
        <dbReference type="Proteomes" id="UP000028725"/>
    </source>
</evidence>
<dbReference type="OrthoDB" id="5524182at2"/>
<sequence>MTRFAKKMVPVLSVAVLGGASLAYAGYTSESAYCYKNTDGSGGCYGSFLGFQNHAGSSTQAYFYRHDSGSKSFYGAYTNTSTGVTTTGSCTPDAATGALWSKALTLSGYFNIQWDATGTCTYLYLNNGSQYSNF</sequence>
<protein>
    <recommendedName>
        <fullName evidence="4">Peptidase inhibitor family I36</fullName>
    </recommendedName>
</protein>
<organism evidence="2 3">
    <name type="scientific">Hyalangium minutum</name>
    <dbReference type="NCBI Taxonomy" id="394096"/>
    <lineage>
        <taxon>Bacteria</taxon>
        <taxon>Pseudomonadati</taxon>
        <taxon>Myxococcota</taxon>
        <taxon>Myxococcia</taxon>
        <taxon>Myxococcales</taxon>
        <taxon>Cystobacterineae</taxon>
        <taxon>Archangiaceae</taxon>
        <taxon>Hyalangium</taxon>
    </lineage>
</organism>
<dbReference type="AlphaFoldDB" id="A0A085W4C6"/>
<gene>
    <name evidence="2" type="ORF">DB31_3973</name>
</gene>
<keyword evidence="3" id="KW-1185">Reference proteome</keyword>
<name>A0A085W4C6_9BACT</name>
<reference evidence="2 3" key="1">
    <citation type="submission" date="2014-04" db="EMBL/GenBank/DDBJ databases">
        <title>Genome assembly of Hyalangium minutum DSM 14724.</title>
        <authorList>
            <person name="Sharma G."/>
            <person name="Subramanian S."/>
        </authorList>
    </citation>
    <scope>NUCLEOTIDE SEQUENCE [LARGE SCALE GENOMIC DNA]</scope>
    <source>
        <strain evidence="2 3">DSM 14724</strain>
    </source>
</reference>
<evidence type="ECO:0008006" key="4">
    <source>
        <dbReference type="Google" id="ProtNLM"/>
    </source>
</evidence>
<evidence type="ECO:0000313" key="2">
    <source>
        <dbReference type="EMBL" id="KFE62539.1"/>
    </source>
</evidence>
<dbReference type="Proteomes" id="UP000028725">
    <property type="component" value="Unassembled WGS sequence"/>
</dbReference>